<reference evidence="2 3" key="1">
    <citation type="submission" date="2024-04" db="EMBL/GenBank/DDBJ databases">
        <title>Novel species of the genus Ideonella isolated from streams.</title>
        <authorList>
            <person name="Lu H."/>
        </authorList>
    </citation>
    <scope>NUCLEOTIDE SEQUENCE [LARGE SCALE GENOMIC DNA]</scope>
    <source>
        <strain evidence="2 3">DXS29W</strain>
    </source>
</reference>
<dbReference type="PANTHER" id="PTHR40115">
    <property type="entry name" value="INNER MEMBRANE PROTEIN WITH PEPSY TM HELIX"/>
    <property type="match status" value="1"/>
</dbReference>
<feature type="transmembrane region" description="Helical" evidence="1">
    <location>
        <begin position="205"/>
        <end position="225"/>
    </location>
</feature>
<keyword evidence="1" id="KW-0812">Transmembrane</keyword>
<keyword evidence="1" id="KW-1133">Transmembrane helix</keyword>
<keyword evidence="1" id="KW-0472">Membrane</keyword>
<feature type="transmembrane region" description="Helical" evidence="1">
    <location>
        <begin position="33"/>
        <end position="55"/>
    </location>
</feature>
<evidence type="ECO:0000313" key="3">
    <source>
        <dbReference type="Proteomes" id="UP001371218"/>
    </source>
</evidence>
<evidence type="ECO:0000313" key="2">
    <source>
        <dbReference type="EMBL" id="MEK8030009.1"/>
    </source>
</evidence>
<evidence type="ECO:0000256" key="1">
    <source>
        <dbReference type="SAM" id="Phobius"/>
    </source>
</evidence>
<dbReference type="Pfam" id="PF16357">
    <property type="entry name" value="PepSY_TM_like_2"/>
    <property type="match status" value="1"/>
</dbReference>
<organism evidence="2 3">
    <name type="scientific">Ideonella lacteola</name>
    <dbReference type="NCBI Taxonomy" id="2984193"/>
    <lineage>
        <taxon>Bacteria</taxon>
        <taxon>Pseudomonadati</taxon>
        <taxon>Pseudomonadota</taxon>
        <taxon>Betaproteobacteria</taxon>
        <taxon>Burkholderiales</taxon>
        <taxon>Sphaerotilaceae</taxon>
        <taxon>Ideonella</taxon>
    </lineage>
</organism>
<dbReference type="PANTHER" id="PTHR40115:SF1">
    <property type="entry name" value="INNER MEMBRANE PROTEIN WITH PEPSY TM HELIX"/>
    <property type="match status" value="1"/>
</dbReference>
<accession>A0ABU9BJ73</accession>
<dbReference type="InterPro" id="IPR032307">
    <property type="entry name" value="PepSY_TM-like_2"/>
</dbReference>
<keyword evidence="3" id="KW-1185">Reference proteome</keyword>
<dbReference type="RefSeq" id="WP_341424369.1">
    <property type="nucleotide sequence ID" value="NZ_JBBUTG010000002.1"/>
</dbReference>
<protein>
    <submittedName>
        <fullName evidence="2">PepSY-associated TM helix domain-containing protein</fullName>
    </submittedName>
</protein>
<dbReference type="EMBL" id="JBBUTG010000002">
    <property type="protein sequence ID" value="MEK8030009.1"/>
    <property type="molecule type" value="Genomic_DNA"/>
</dbReference>
<proteinExistence type="predicted"/>
<comment type="caution">
    <text evidence="2">The sequence shown here is derived from an EMBL/GenBank/DDBJ whole genome shotgun (WGS) entry which is preliminary data.</text>
</comment>
<sequence>MDQGLTSVAVNPRPSGVEAAQRRARWLKAILPWHWISSAITLVGLLAFALTGITLNHAVSIEARPTVRTGQFDLSAEDRAALGRGAPAAEGSARAPLPAGLTSAVQEQIGLPWDAATEAEWSRDEIYLSLPRPGGDAWLRIDRERGIVEWEDSDRGWIAWLNDLHKARHTGVAWRWFIDVFAIACSLAAVTGLLLLALHARRRPITWPLVIVGFLLPWILAIWVAH</sequence>
<dbReference type="Proteomes" id="UP001371218">
    <property type="component" value="Unassembled WGS sequence"/>
</dbReference>
<feature type="transmembrane region" description="Helical" evidence="1">
    <location>
        <begin position="176"/>
        <end position="199"/>
    </location>
</feature>
<name>A0ABU9BJ73_9BURK</name>
<gene>
    <name evidence="2" type="ORF">AACH06_04165</name>
</gene>